<dbReference type="Proteomes" id="UP000247555">
    <property type="component" value="Unassembled WGS sequence"/>
</dbReference>
<gene>
    <name evidence="2" type="ORF">DFR34_12223</name>
</gene>
<evidence type="ECO:0000256" key="1">
    <source>
        <dbReference type="SAM" id="MobiDB-lite"/>
    </source>
</evidence>
<evidence type="ECO:0000313" key="2">
    <source>
        <dbReference type="EMBL" id="PXX76119.1"/>
    </source>
</evidence>
<protein>
    <submittedName>
        <fullName evidence="2">Uncharacterized protein</fullName>
    </submittedName>
</protein>
<organism evidence="2 3">
    <name type="scientific">Rivihabitans pingtungensis</name>
    <dbReference type="NCBI Taxonomy" id="1054498"/>
    <lineage>
        <taxon>Bacteria</taxon>
        <taxon>Pseudomonadati</taxon>
        <taxon>Pseudomonadota</taxon>
        <taxon>Betaproteobacteria</taxon>
        <taxon>Neisseriales</taxon>
        <taxon>Aquaspirillaceae</taxon>
        <taxon>Rivihabitans</taxon>
    </lineage>
</organism>
<name>A0A318KGL5_9NEIS</name>
<dbReference type="EMBL" id="QJKI01000022">
    <property type="protein sequence ID" value="PXX76119.1"/>
    <property type="molecule type" value="Genomic_DNA"/>
</dbReference>
<feature type="region of interest" description="Disordered" evidence="1">
    <location>
        <begin position="53"/>
        <end position="106"/>
    </location>
</feature>
<reference evidence="2 3" key="1">
    <citation type="submission" date="2018-05" db="EMBL/GenBank/DDBJ databases">
        <title>Genomic Encyclopedia of Type Strains, Phase IV (KMG-IV): sequencing the most valuable type-strain genomes for metagenomic binning, comparative biology and taxonomic classification.</title>
        <authorList>
            <person name="Goeker M."/>
        </authorList>
    </citation>
    <scope>NUCLEOTIDE SEQUENCE [LARGE SCALE GENOMIC DNA]</scope>
    <source>
        <strain evidence="2 3">DSM 29661</strain>
    </source>
</reference>
<comment type="caution">
    <text evidence="2">The sequence shown here is derived from an EMBL/GenBank/DDBJ whole genome shotgun (WGS) entry which is preliminary data.</text>
</comment>
<evidence type="ECO:0000313" key="3">
    <source>
        <dbReference type="Proteomes" id="UP000247555"/>
    </source>
</evidence>
<dbReference type="OrthoDB" id="9180898at2"/>
<feature type="region of interest" description="Disordered" evidence="1">
    <location>
        <begin position="1"/>
        <end position="21"/>
    </location>
</feature>
<feature type="compositionally biased region" description="Basic and acidic residues" evidence="1">
    <location>
        <begin position="1"/>
        <end position="10"/>
    </location>
</feature>
<feature type="compositionally biased region" description="Pro residues" evidence="1">
    <location>
        <begin position="77"/>
        <end position="93"/>
    </location>
</feature>
<feature type="compositionally biased region" description="Polar residues" evidence="1">
    <location>
        <begin position="53"/>
        <end position="64"/>
    </location>
</feature>
<keyword evidence="3" id="KW-1185">Reference proteome</keyword>
<accession>A0A318KGL5</accession>
<sequence length="210" mass="22938">MIKRPDELKKTFANGATPSGGDFADLIDSFVPRNELTSDEVRTLREIIAWWRSQNPAPSPDSGNQPGGGQPDAGGDAPPPTPDPSPGPAPDPAPSGDTRRFTVPANGNWFTLPVTSDQPGHWRCLANTLDPRPSFRVSNTATAMVDQQGERHLRQDLDRDSFLPWHTIQFEWLPSSGGLYQLALRTRCDFGVNTQGQPTQIDCQLTPLKG</sequence>
<proteinExistence type="predicted"/>
<dbReference type="RefSeq" id="WP_110391684.1">
    <property type="nucleotide sequence ID" value="NZ_QJKI01000022.1"/>
</dbReference>
<dbReference type="AlphaFoldDB" id="A0A318KGL5"/>